<evidence type="ECO:0000256" key="5">
    <source>
        <dbReference type="ARBA" id="ARBA00022729"/>
    </source>
</evidence>
<feature type="chain" id="PRO_5001703935" description="non-reducing end alpha-L-arabinofuranosidase" evidence="8">
    <location>
        <begin position="22"/>
        <end position="599"/>
    </location>
</feature>
<proteinExistence type="inferred from homology"/>
<dbReference type="GeneID" id="40752123"/>
<feature type="signal peptide" evidence="8">
    <location>
        <begin position="1"/>
        <end position="21"/>
    </location>
</feature>
<evidence type="ECO:0000313" key="11">
    <source>
        <dbReference type="Proteomes" id="UP000030706"/>
    </source>
</evidence>
<dbReference type="HOGENOM" id="CLU_010060_1_1_1"/>
<dbReference type="EC" id="3.2.1.55" evidence="4"/>
<dbReference type="Proteomes" id="UP000030706">
    <property type="component" value="Unassembled WGS sequence"/>
</dbReference>
<evidence type="ECO:0000256" key="1">
    <source>
        <dbReference type="ARBA" id="ARBA00001462"/>
    </source>
</evidence>
<comment type="catalytic activity">
    <reaction evidence="1">
        <text>Hydrolysis of terminal non-reducing alpha-L-arabinofuranoside residues in alpha-L-arabinosides.</text>
        <dbReference type="EC" id="3.2.1.55"/>
    </reaction>
</comment>
<dbReference type="Gene3D" id="3.20.20.80">
    <property type="entry name" value="Glycosidases"/>
    <property type="match status" value="2"/>
</dbReference>
<evidence type="ECO:0000256" key="3">
    <source>
        <dbReference type="ARBA" id="ARBA00007186"/>
    </source>
</evidence>
<dbReference type="GO" id="GO:0046373">
    <property type="term" value="P:L-arabinose metabolic process"/>
    <property type="evidence" value="ECO:0007669"/>
    <property type="project" value="InterPro"/>
</dbReference>
<evidence type="ECO:0000256" key="2">
    <source>
        <dbReference type="ARBA" id="ARBA00004834"/>
    </source>
</evidence>
<dbReference type="EMBL" id="KL584983">
    <property type="protein sequence ID" value="KEQ84014.1"/>
    <property type="molecule type" value="Genomic_DNA"/>
</dbReference>
<dbReference type="InterPro" id="IPR010720">
    <property type="entry name" value="Alpha-L-AF_C"/>
</dbReference>
<dbReference type="InterPro" id="IPR051563">
    <property type="entry name" value="Glycosyl_Hydrolase_51"/>
</dbReference>
<evidence type="ECO:0000313" key="10">
    <source>
        <dbReference type="EMBL" id="KEQ84014.1"/>
    </source>
</evidence>
<sequence length="599" mass="63520">MDSLATTATALLALAVPYASAINLKVSSSDGNASSPLLYGLMIEDISNSIDGGLYGQILQNNGFQGDNPGLTAWTAIGSSTISQDNSSALSDALPSSLLIKSNGTSGTVGASNSGYGGIRVLPDHYANYFYVKGSYNGNVTLSLVGSDGGILASTHVSVNSNSSAFGYYKTYDMYAGTAAADGNNTWQFTFDASLATDGQLNLGLPQLFPTTYKGRFNGMNNEIATVIDEIGGRFLRLPGGNNLEGASIADRWIWNNTIGPLIDRPGRQGDWTYPNTDGMGLIEYLYWCQDMSLEPVLAVWDGLVLADSGAISGDELKPYVQDSLNELEYLTGDTSTEVLTTINRASTCIAVHAAYPNITIISSVAPGSTGGNGSGINVPEGAYQDLHQYLPPKDFIAKFNTFDNWDRSQPLLVGEYASTTFDNGSATIWTNMMGSVSEAVYMIGMERNSDVVKMACYAPLLEHFDRAEWSPDLIGFDATTGVTRSTSYFVQQMFASNKGDTILSVESDTGFGPVYWVASSAGSTNFVKLANYGGDEQNVTLTLDGKTSGSLAVLSGGQYESNYPGQENVKPVVTEVTGSNGTFSISLPGWSVAVLSAE</sequence>
<reference evidence="10 11" key="1">
    <citation type="journal article" date="2014" name="BMC Genomics">
        <title>Genome sequencing of four Aureobasidium pullulans varieties: biotechnological potential, stress tolerance, and description of new species.</title>
        <authorList>
            <person name="Gostin Ar C."/>
            <person name="Ohm R.A."/>
            <person name="Kogej T."/>
            <person name="Sonjak S."/>
            <person name="Turk M."/>
            <person name="Zajc J."/>
            <person name="Zalar P."/>
            <person name="Grube M."/>
            <person name="Sun H."/>
            <person name="Han J."/>
            <person name="Sharma A."/>
            <person name="Chiniquy J."/>
            <person name="Ngan C.Y."/>
            <person name="Lipzen A."/>
            <person name="Barry K."/>
            <person name="Grigoriev I.V."/>
            <person name="Gunde-Cimerman N."/>
        </authorList>
    </citation>
    <scope>NUCLEOTIDE SEQUENCE [LARGE SCALE GENOMIC DNA]</scope>
    <source>
        <strain evidence="10 11">EXF-150</strain>
    </source>
</reference>
<dbReference type="PANTHER" id="PTHR31776:SF0">
    <property type="entry name" value="ALPHA-L-ARABINOFURANOSIDASE 1"/>
    <property type="match status" value="1"/>
</dbReference>
<dbReference type="SMART" id="SM00813">
    <property type="entry name" value="Alpha-L-AF_C"/>
    <property type="match status" value="1"/>
</dbReference>
<keyword evidence="5 8" id="KW-0732">Signal</keyword>
<dbReference type="RefSeq" id="XP_029760201.1">
    <property type="nucleotide sequence ID" value="XM_029909817.1"/>
</dbReference>
<dbReference type="UniPathway" id="UPA00667"/>
<evidence type="ECO:0000256" key="6">
    <source>
        <dbReference type="ARBA" id="ARBA00022801"/>
    </source>
</evidence>
<evidence type="ECO:0000259" key="9">
    <source>
        <dbReference type="SMART" id="SM00813"/>
    </source>
</evidence>
<evidence type="ECO:0000256" key="7">
    <source>
        <dbReference type="ARBA" id="ARBA00023180"/>
    </source>
</evidence>
<organism evidence="10 11">
    <name type="scientific">Aureobasidium pullulans EXF-150</name>
    <dbReference type="NCBI Taxonomy" id="1043002"/>
    <lineage>
        <taxon>Eukaryota</taxon>
        <taxon>Fungi</taxon>
        <taxon>Dikarya</taxon>
        <taxon>Ascomycota</taxon>
        <taxon>Pezizomycotina</taxon>
        <taxon>Dothideomycetes</taxon>
        <taxon>Dothideomycetidae</taxon>
        <taxon>Dothideales</taxon>
        <taxon>Saccotheciaceae</taxon>
        <taxon>Aureobasidium</taxon>
    </lineage>
</organism>
<protein>
    <recommendedName>
        <fullName evidence="4">non-reducing end alpha-L-arabinofuranosidase</fullName>
        <ecNumber evidence="4">3.2.1.55</ecNumber>
    </recommendedName>
</protein>
<dbReference type="InterPro" id="IPR055235">
    <property type="entry name" value="ASD1_cat"/>
</dbReference>
<gene>
    <name evidence="10" type="ORF">M438DRAFT_406104</name>
</gene>
<accession>A0A074XK11</accession>
<dbReference type="SUPFAM" id="SSF51445">
    <property type="entry name" value="(Trans)glycosidases"/>
    <property type="match status" value="1"/>
</dbReference>
<evidence type="ECO:0000256" key="4">
    <source>
        <dbReference type="ARBA" id="ARBA00012670"/>
    </source>
</evidence>
<name>A0A074XK11_AURPU</name>
<keyword evidence="11" id="KW-1185">Reference proteome</keyword>
<dbReference type="STRING" id="1043002.A0A074XK11"/>
<keyword evidence="6" id="KW-0378">Hydrolase</keyword>
<dbReference type="Pfam" id="PF22848">
    <property type="entry name" value="ASD1_dom"/>
    <property type="match status" value="1"/>
</dbReference>
<evidence type="ECO:0000256" key="8">
    <source>
        <dbReference type="SAM" id="SignalP"/>
    </source>
</evidence>
<dbReference type="GO" id="GO:0046556">
    <property type="term" value="F:alpha-L-arabinofuranosidase activity"/>
    <property type="evidence" value="ECO:0007669"/>
    <property type="project" value="UniProtKB-EC"/>
</dbReference>
<dbReference type="InterPro" id="IPR017853">
    <property type="entry name" value="GH"/>
</dbReference>
<comment type="pathway">
    <text evidence="2">Glycan metabolism; L-arabinan degradation.</text>
</comment>
<comment type="similarity">
    <text evidence="3">Belongs to the glycosyl hydrolase 51 family.</text>
</comment>
<dbReference type="OrthoDB" id="406864at2759"/>
<dbReference type="AlphaFoldDB" id="A0A074XK11"/>
<feature type="domain" description="Alpha-L-arabinofuranosidase C-terminal" evidence="9">
    <location>
        <begin position="415"/>
        <end position="592"/>
    </location>
</feature>
<dbReference type="PANTHER" id="PTHR31776">
    <property type="entry name" value="ALPHA-L-ARABINOFURANOSIDASE 1"/>
    <property type="match status" value="1"/>
</dbReference>
<dbReference type="Pfam" id="PF06964">
    <property type="entry name" value="Alpha-L-AF_C"/>
    <property type="match status" value="1"/>
</dbReference>
<keyword evidence="7" id="KW-0325">Glycoprotein</keyword>
<dbReference type="GO" id="GO:0031222">
    <property type="term" value="P:arabinan catabolic process"/>
    <property type="evidence" value="ECO:0007669"/>
    <property type="project" value="UniProtKB-UniPathway"/>
</dbReference>